<dbReference type="EMBL" id="JBHUEL010000009">
    <property type="protein sequence ID" value="MFD1767259.1"/>
    <property type="molecule type" value="Genomic_DNA"/>
</dbReference>
<sequence>MKKAIFGMAVLLTAVVAQPALARDHRGDRHSEYRERHHEDNRGGYRDQGYRYDGHSDRRYARNYEGYYEPRRDRHFDRGNYYYDRHGRKAERRHHRRNHH</sequence>
<gene>
    <name evidence="3" type="ORF">ACFSAG_10440</name>
</gene>
<reference evidence="4" key="1">
    <citation type="journal article" date="2019" name="Int. J. Syst. Evol. Microbiol.">
        <title>The Global Catalogue of Microorganisms (GCM) 10K type strain sequencing project: providing services to taxonomists for standard genome sequencing and annotation.</title>
        <authorList>
            <consortium name="The Broad Institute Genomics Platform"/>
            <consortium name="The Broad Institute Genome Sequencing Center for Infectious Disease"/>
            <person name="Wu L."/>
            <person name="Ma J."/>
        </authorList>
    </citation>
    <scope>NUCLEOTIDE SEQUENCE [LARGE SCALE GENOMIC DNA]</scope>
    <source>
        <strain evidence="4">CGMCC 1.12449</strain>
    </source>
</reference>
<evidence type="ECO:0000256" key="1">
    <source>
        <dbReference type="SAM" id="MobiDB-lite"/>
    </source>
</evidence>
<feature type="signal peptide" evidence="2">
    <location>
        <begin position="1"/>
        <end position="22"/>
    </location>
</feature>
<evidence type="ECO:0000313" key="4">
    <source>
        <dbReference type="Proteomes" id="UP001597215"/>
    </source>
</evidence>
<name>A0ABW4MFY9_9SPHN</name>
<feature type="compositionally biased region" description="Basic and acidic residues" evidence="1">
    <location>
        <begin position="22"/>
        <end position="56"/>
    </location>
</feature>
<dbReference type="RefSeq" id="WP_381514451.1">
    <property type="nucleotide sequence ID" value="NZ_JBHUEL010000009.1"/>
</dbReference>
<comment type="caution">
    <text evidence="3">The sequence shown here is derived from an EMBL/GenBank/DDBJ whole genome shotgun (WGS) entry which is preliminary data.</text>
</comment>
<protein>
    <submittedName>
        <fullName evidence="3">Uncharacterized protein</fullName>
    </submittedName>
</protein>
<dbReference type="Proteomes" id="UP001597215">
    <property type="component" value="Unassembled WGS sequence"/>
</dbReference>
<keyword evidence="4" id="KW-1185">Reference proteome</keyword>
<proteinExistence type="predicted"/>
<feature type="compositionally biased region" description="Basic residues" evidence="1">
    <location>
        <begin position="86"/>
        <end position="100"/>
    </location>
</feature>
<feature type="chain" id="PRO_5045458275" evidence="2">
    <location>
        <begin position="23"/>
        <end position="100"/>
    </location>
</feature>
<accession>A0ABW4MFY9</accession>
<feature type="region of interest" description="Disordered" evidence="1">
    <location>
        <begin position="20"/>
        <end position="56"/>
    </location>
</feature>
<keyword evidence="2" id="KW-0732">Signal</keyword>
<evidence type="ECO:0000256" key="2">
    <source>
        <dbReference type="SAM" id="SignalP"/>
    </source>
</evidence>
<organism evidence="3 4">
    <name type="scientific">Sphingorhabdus buctiana</name>
    <dbReference type="NCBI Taxonomy" id="1508805"/>
    <lineage>
        <taxon>Bacteria</taxon>
        <taxon>Pseudomonadati</taxon>
        <taxon>Pseudomonadota</taxon>
        <taxon>Alphaproteobacteria</taxon>
        <taxon>Sphingomonadales</taxon>
        <taxon>Sphingomonadaceae</taxon>
        <taxon>Sphingorhabdus</taxon>
    </lineage>
</organism>
<feature type="region of interest" description="Disordered" evidence="1">
    <location>
        <begin position="77"/>
        <end position="100"/>
    </location>
</feature>
<evidence type="ECO:0000313" key="3">
    <source>
        <dbReference type="EMBL" id="MFD1767259.1"/>
    </source>
</evidence>